<feature type="domain" description="Ionotropic glutamate receptor C-terminal" evidence="6">
    <location>
        <begin position="849"/>
        <end position="1183"/>
    </location>
</feature>
<dbReference type="InterPro" id="IPR001828">
    <property type="entry name" value="ANF_lig-bd_rcpt"/>
</dbReference>
<dbReference type="STRING" id="3818.A0A444YSY2"/>
<feature type="transmembrane region" description="Helical" evidence="5">
    <location>
        <begin position="996"/>
        <end position="1014"/>
    </location>
</feature>
<keyword evidence="3 5" id="KW-1133">Transmembrane helix</keyword>
<dbReference type="FunFam" id="3.40.190.10:FF:000054">
    <property type="entry name" value="Glutamate receptor"/>
    <property type="match status" value="1"/>
</dbReference>
<dbReference type="InterPro" id="IPR001320">
    <property type="entry name" value="Iontro_rcpt_C"/>
</dbReference>
<dbReference type="InterPro" id="IPR015915">
    <property type="entry name" value="Kelch-typ_b-propeller"/>
</dbReference>
<dbReference type="FunFam" id="1.10.287.70:FF:000172">
    <property type="entry name" value="Glutamate receptor"/>
    <property type="match status" value="1"/>
</dbReference>
<dbReference type="Pfam" id="PF00060">
    <property type="entry name" value="Lig_chan"/>
    <property type="match status" value="1"/>
</dbReference>
<dbReference type="SUPFAM" id="SSF53822">
    <property type="entry name" value="Periplasmic binding protein-like I"/>
    <property type="match status" value="1"/>
</dbReference>
<dbReference type="PANTHER" id="PTHR46773:SF3">
    <property type="entry name" value="OS08G0128000 PROTEIN"/>
    <property type="match status" value="1"/>
</dbReference>
<dbReference type="FunFam" id="3.40.50.2300:FF:000188">
    <property type="entry name" value="Glutamate receptor"/>
    <property type="match status" value="1"/>
</dbReference>
<dbReference type="CDD" id="cd19990">
    <property type="entry name" value="PBP1_GABAb_receptor_plant"/>
    <property type="match status" value="1"/>
</dbReference>
<dbReference type="CDD" id="cd13686">
    <property type="entry name" value="GluR_Plant"/>
    <property type="match status" value="1"/>
</dbReference>
<evidence type="ECO:0000259" key="6">
    <source>
        <dbReference type="SMART" id="SM00079"/>
    </source>
</evidence>
<gene>
    <name evidence="7" type="ORF">Ahy_B06g084848</name>
</gene>
<evidence type="ECO:0000313" key="7">
    <source>
        <dbReference type="EMBL" id="RYR05024.1"/>
    </source>
</evidence>
<name>A0A444YSY2_ARAHY</name>
<dbReference type="InterPro" id="IPR053256">
    <property type="entry name" value="Kelch_repeat-containing"/>
</dbReference>
<evidence type="ECO:0000256" key="4">
    <source>
        <dbReference type="ARBA" id="ARBA00023136"/>
    </source>
</evidence>
<protein>
    <recommendedName>
        <fullName evidence="6">Ionotropic glutamate receptor C-terminal domain-containing protein</fullName>
    </recommendedName>
</protein>
<dbReference type="GO" id="GO:0016020">
    <property type="term" value="C:membrane"/>
    <property type="evidence" value="ECO:0007669"/>
    <property type="project" value="UniProtKB-SubCell"/>
</dbReference>
<dbReference type="Pfam" id="PF01094">
    <property type="entry name" value="ANF_receptor"/>
    <property type="match status" value="1"/>
</dbReference>
<dbReference type="GO" id="GO:0015276">
    <property type="term" value="F:ligand-gated monoatomic ion channel activity"/>
    <property type="evidence" value="ECO:0007669"/>
    <property type="project" value="InterPro"/>
</dbReference>
<sequence>MSRFHQKHFSATKLVLFFCFSTILGLAFVANLIWESFSHGHVATTSNWVVRDQVPVILFQNNSALATLQKGGHAEVAKKNGSQDLFPATFADIPAPNWNWEAMPSAPVPRLDGYAVQIKNMFYVLQGYRNLDYVHSHVDVYDFISNKWVDRIESPKEMANSHLGVATDGRYIYVVSGQYGPQCRGSINLVFALDTKTKQWSSLPPLPFPRYAPATQLWRGRLHVMGGGKENRHTPALEHWSLGVKDGKALEKKWRTEIPIPRGGPHRACIVANDQLFVIGGQEGDFMPKPGSPIFKCSRRHEVVYGDVYMLDDEMKWKVLQPMPKPDSHIECAWVIVNNSIIITGGTTEKHPVTKRMILVGEVFQFHLDTLTWSVIGKLPYRIKTTLTGFWDGWLYFTSGQRDRGPDNPQPRQLLLLLVAWSSKRGHCLTTPRPRTTNKSIGAVLDLDSLMGKQQKIAMKIAIRDFNRFSRTKLQLEVGNSRGNSAQTVVNEFKFVSINIAMDLAQKKQLLAIIGTITHSEAYLATEINNATKNTPILSLSSFAPITELPSSPLPQLIQLGDDINIQMQCLAAIVGHFKWKKVTTIYEVNSGFSYDPGVLISLSNSLRHVGSEIVNQLALPSLSLQSRIENELNQLKKKSNRVFLIVHSSLELASVLCKKAKQMGLMEKGYVWIIPNEVAALLDSVNSSVISTMQGVIGFKTHFLESTKPYTKFGFRFRTRFALEYPEEEENNTPSVFALRAYDAAFAIANAKVTNKSQGKFNMKEFLDENLHQSSTFTIINVIGKSYREMAFWSPTHGFSKNFVEHEKMEVNKFNGYDGVVLSNIYWPGDLHSVPRGWTNSNEEMPLKIGVPANDAFAQFVNVTYGDSKHATSITGFSINVFKAAIKNLPYHLHYDFVPFNGSYDEMVNQVNNKTLDAAVGDISILAYRYHLVEFSQPYVDSGLNMVVVEKPNKSKQTWMFMDAFTKEMWLMMAAVHVLVGFVIWLIEREENEELQGLGAMLWFLVTVIFLAHREPIRRPLARTVLAPWLFVILIVTSSFTASLTSMMTVSQLEPSVVDIQTLQKRNAPVGCDENSFIVRYLIDILKFKPENIRRINSINGYPAAFKNNEIEAAFFVAPHAKVFLAKYSCEGFVQAGSTFRLGGFGFVFQRGSSLARDISEALLSVIENGETEQLEKDMLSNSHCSLSDKKAKESSPLGYQPFLGLFCICGSIAILALLYIMLCLTLKNVENLVKYMRGALTQLWRIRRWITTHCVGIYSKVQSRSMRGVNVAIEARNSAEIVIDSEQVPRVVEVV</sequence>
<dbReference type="SUPFAM" id="SSF117281">
    <property type="entry name" value="Kelch motif"/>
    <property type="match status" value="1"/>
</dbReference>
<feature type="transmembrane region" description="Helical" evidence="5">
    <location>
        <begin position="970"/>
        <end position="989"/>
    </location>
</feature>
<evidence type="ECO:0000256" key="1">
    <source>
        <dbReference type="ARBA" id="ARBA00004370"/>
    </source>
</evidence>
<dbReference type="Gene3D" id="2.120.10.80">
    <property type="entry name" value="Kelch-type beta propeller"/>
    <property type="match status" value="2"/>
</dbReference>
<feature type="transmembrane region" description="Helical" evidence="5">
    <location>
        <begin position="12"/>
        <end position="34"/>
    </location>
</feature>
<evidence type="ECO:0000313" key="8">
    <source>
        <dbReference type="Proteomes" id="UP000289738"/>
    </source>
</evidence>
<evidence type="ECO:0000256" key="2">
    <source>
        <dbReference type="ARBA" id="ARBA00022692"/>
    </source>
</evidence>
<keyword evidence="2 5" id="KW-0812">Transmembrane</keyword>
<dbReference type="Gene3D" id="3.40.50.2300">
    <property type="match status" value="3"/>
</dbReference>
<evidence type="ECO:0000256" key="5">
    <source>
        <dbReference type="SAM" id="Phobius"/>
    </source>
</evidence>
<organism evidence="7 8">
    <name type="scientific">Arachis hypogaea</name>
    <name type="common">Peanut</name>
    <dbReference type="NCBI Taxonomy" id="3818"/>
    <lineage>
        <taxon>Eukaryota</taxon>
        <taxon>Viridiplantae</taxon>
        <taxon>Streptophyta</taxon>
        <taxon>Embryophyta</taxon>
        <taxon>Tracheophyta</taxon>
        <taxon>Spermatophyta</taxon>
        <taxon>Magnoliopsida</taxon>
        <taxon>eudicotyledons</taxon>
        <taxon>Gunneridae</taxon>
        <taxon>Pentapetalae</taxon>
        <taxon>rosids</taxon>
        <taxon>fabids</taxon>
        <taxon>Fabales</taxon>
        <taxon>Fabaceae</taxon>
        <taxon>Papilionoideae</taxon>
        <taxon>50 kb inversion clade</taxon>
        <taxon>dalbergioids sensu lato</taxon>
        <taxon>Dalbergieae</taxon>
        <taxon>Pterocarpus clade</taxon>
        <taxon>Arachis</taxon>
    </lineage>
</organism>
<keyword evidence="4 5" id="KW-0472">Membrane</keyword>
<reference evidence="7 8" key="1">
    <citation type="submission" date="2019-01" db="EMBL/GenBank/DDBJ databases">
        <title>Sequencing of cultivated peanut Arachis hypogaea provides insights into genome evolution and oil improvement.</title>
        <authorList>
            <person name="Chen X."/>
        </authorList>
    </citation>
    <scope>NUCLEOTIDE SEQUENCE [LARGE SCALE GENOMIC DNA]</scope>
    <source>
        <strain evidence="8">cv. Fuhuasheng</strain>
        <tissue evidence="7">Leaves</tissue>
    </source>
</reference>
<dbReference type="SMART" id="SM00079">
    <property type="entry name" value="PBPe"/>
    <property type="match status" value="1"/>
</dbReference>
<dbReference type="InterPro" id="IPR028082">
    <property type="entry name" value="Peripla_BP_I"/>
</dbReference>
<comment type="caution">
    <text evidence="7">The sequence shown here is derived from an EMBL/GenBank/DDBJ whole genome shotgun (WGS) entry which is preliminary data.</text>
</comment>
<feature type="transmembrane region" description="Helical" evidence="5">
    <location>
        <begin position="1204"/>
        <end position="1224"/>
    </location>
</feature>
<dbReference type="InterPro" id="IPR044440">
    <property type="entry name" value="GABAb_receptor_plant_PBP1"/>
</dbReference>
<dbReference type="Pfam" id="PF24681">
    <property type="entry name" value="Kelch_KLHDC2_KLHL20_DRC7"/>
    <property type="match status" value="1"/>
</dbReference>
<dbReference type="EMBL" id="SDMP01000016">
    <property type="protein sequence ID" value="RYR05024.1"/>
    <property type="molecule type" value="Genomic_DNA"/>
</dbReference>
<dbReference type="Gene3D" id="3.40.190.10">
    <property type="entry name" value="Periplasmic binding protein-like II"/>
    <property type="match status" value="3"/>
</dbReference>
<evidence type="ECO:0000256" key="3">
    <source>
        <dbReference type="ARBA" id="ARBA00022989"/>
    </source>
</evidence>
<proteinExistence type="predicted"/>
<keyword evidence="8" id="KW-1185">Reference proteome</keyword>
<dbReference type="PANTHER" id="PTHR46773">
    <property type="match status" value="1"/>
</dbReference>
<dbReference type="Proteomes" id="UP000289738">
    <property type="component" value="Chromosome B06"/>
</dbReference>
<dbReference type="SUPFAM" id="SSF53850">
    <property type="entry name" value="Periplasmic binding protein-like II"/>
    <property type="match status" value="1"/>
</dbReference>
<feature type="transmembrane region" description="Helical" evidence="5">
    <location>
        <begin position="1026"/>
        <end position="1045"/>
    </location>
</feature>
<comment type="subcellular location">
    <subcellularLocation>
        <location evidence="1">Membrane</location>
    </subcellularLocation>
</comment>
<accession>A0A444YSY2</accession>